<organism evidence="2 3">
    <name type="scientific">Thalassiosira oceanica</name>
    <name type="common">Marine diatom</name>
    <dbReference type="NCBI Taxonomy" id="159749"/>
    <lineage>
        <taxon>Eukaryota</taxon>
        <taxon>Sar</taxon>
        <taxon>Stramenopiles</taxon>
        <taxon>Ochrophyta</taxon>
        <taxon>Bacillariophyta</taxon>
        <taxon>Coscinodiscophyceae</taxon>
        <taxon>Thalassiosirophycidae</taxon>
        <taxon>Thalassiosirales</taxon>
        <taxon>Thalassiosiraceae</taxon>
        <taxon>Thalassiosira</taxon>
    </lineage>
</organism>
<keyword evidence="3" id="KW-1185">Reference proteome</keyword>
<dbReference type="EMBL" id="AGNL01042856">
    <property type="protein sequence ID" value="EJK50838.1"/>
    <property type="molecule type" value="Genomic_DNA"/>
</dbReference>
<sequence length="169" mass="19099">MFTAREDVHDGGQRSSDPFGSVAIQPKLSDLTHMFGRTTMYLQSGIFQRGYEDMIYVSADPIGLVHYDTIFLLTDLFGNSISPLVNSEYEDKLWMDCDNEGEMILEYGVIPNFEAQTGPPESYFGDSSGRSTGRRPLTEDELRLTSQICWFLRKFTEEFKLLGVKPNGG</sequence>
<reference evidence="2 3" key="1">
    <citation type="journal article" date="2012" name="Genome Biol.">
        <title>Genome and low-iron response of an oceanic diatom adapted to chronic iron limitation.</title>
        <authorList>
            <person name="Lommer M."/>
            <person name="Specht M."/>
            <person name="Roy A.S."/>
            <person name="Kraemer L."/>
            <person name="Andreson R."/>
            <person name="Gutowska M.A."/>
            <person name="Wolf J."/>
            <person name="Bergner S.V."/>
            <person name="Schilhabel M.B."/>
            <person name="Klostermeier U.C."/>
            <person name="Beiko R.G."/>
            <person name="Rosenstiel P."/>
            <person name="Hippler M."/>
            <person name="Laroche J."/>
        </authorList>
    </citation>
    <scope>NUCLEOTIDE SEQUENCE [LARGE SCALE GENOMIC DNA]</scope>
    <source>
        <strain evidence="2 3">CCMP1005</strain>
    </source>
</reference>
<accession>K0RAW5</accession>
<feature type="region of interest" description="Disordered" evidence="1">
    <location>
        <begin position="1"/>
        <end position="20"/>
    </location>
</feature>
<protein>
    <submittedName>
        <fullName evidence="2">Uncharacterized protein</fullName>
    </submittedName>
</protein>
<evidence type="ECO:0000256" key="1">
    <source>
        <dbReference type="SAM" id="MobiDB-lite"/>
    </source>
</evidence>
<evidence type="ECO:0000313" key="2">
    <source>
        <dbReference type="EMBL" id="EJK50838.1"/>
    </source>
</evidence>
<dbReference type="Proteomes" id="UP000266841">
    <property type="component" value="Unassembled WGS sequence"/>
</dbReference>
<comment type="caution">
    <text evidence="2">The sequence shown here is derived from an EMBL/GenBank/DDBJ whole genome shotgun (WGS) entry which is preliminary data.</text>
</comment>
<name>K0RAW5_THAOC</name>
<evidence type="ECO:0000313" key="3">
    <source>
        <dbReference type="Proteomes" id="UP000266841"/>
    </source>
</evidence>
<feature type="compositionally biased region" description="Basic and acidic residues" evidence="1">
    <location>
        <begin position="1"/>
        <end position="12"/>
    </location>
</feature>
<dbReference type="AlphaFoldDB" id="K0RAW5"/>
<gene>
    <name evidence="2" type="ORF">THAOC_30058</name>
</gene>
<proteinExistence type="predicted"/>
<feature type="non-terminal residue" evidence="2">
    <location>
        <position position="169"/>
    </location>
</feature>